<reference evidence="1 2" key="1">
    <citation type="submission" date="2013-11" db="EMBL/GenBank/DDBJ databases">
        <title>The Genome Sequence of Phytophthora parasitica P1976.</title>
        <authorList>
            <consortium name="The Broad Institute Genomics Platform"/>
            <person name="Russ C."/>
            <person name="Tyler B."/>
            <person name="Panabieres F."/>
            <person name="Shan W."/>
            <person name="Tripathy S."/>
            <person name="Grunwald N."/>
            <person name="Machado M."/>
            <person name="Johnson C.S."/>
            <person name="Walker B."/>
            <person name="Young S."/>
            <person name="Zeng Q."/>
            <person name="Gargeya S."/>
            <person name="Fitzgerald M."/>
            <person name="Haas B."/>
            <person name="Abouelleil A."/>
            <person name="Allen A.W."/>
            <person name="Alvarado L."/>
            <person name="Arachchi H.M."/>
            <person name="Berlin A.M."/>
            <person name="Chapman S.B."/>
            <person name="Gainer-Dewar J."/>
            <person name="Goldberg J."/>
            <person name="Griggs A."/>
            <person name="Gujja S."/>
            <person name="Hansen M."/>
            <person name="Howarth C."/>
            <person name="Imamovic A."/>
            <person name="Ireland A."/>
            <person name="Larimer J."/>
            <person name="McCowan C."/>
            <person name="Murphy C."/>
            <person name="Pearson M."/>
            <person name="Poon T.W."/>
            <person name="Priest M."/>
            <person name="Roberts A."/>
            <person name="Saif S."/>
            <person name="Shea T."/>
            <person name="Sisk P."/>
            <person name="Sykes S."/>
            <person name="Wortman J."/>
            <person name="Nusbaum C."/>
            <person name="Birren B."/>
        </authorList>
    </citation>
    <scope>NUCLEOTIDE SEQUENCE [LARGE SCALE GENOMIC DNA]</scope>
    <source>
        <strain evidence="1 2">P1976</strain>
    </source>
</reference>
<gene>
    <name evidence="1" type="ORF">F444_22921</name>
</gene>
<evidence type="ECO:0000313" key="1">
    <source>
        <dbReference type="EMBL" id="ETO58699.1"/>
    </source>
</evidence>
<organism evidence="1 2">
    <name type="scientific">Phytophthora nicotianae P1976</name>
    <dbReference type="NCBI Taxonomy" id="1317066"/>
    <lineage>
        <taxon>Eukaryota</taxon>
        <taxon>Sar</taxon>
        <taxon>Stramenopiles</taxon>
        <taxon>Oomycota</taxon>
        <taxon>Peronosporomycetes</taxon>
        <taxon>Peronosporales</taxon>
        <taxon>Peronosporaceae</taxon>
        <taxon>Phytophthora</taxon>
    </lineage>
</organism>
<dbReference type="AlphaFoldDB" id="A0A080YWD8"/>
<dbReference type="EMBL" id="ANJA01004900">
    <property type="protein sequence ID" value="ETO58699.1"/>
    <property type="molecule type" value="Genomic_DNA"/>
</dbReference>
<dbReference type="Proteomes" id="UP000028582">
    <property type="component" value="Unassembled WGS sequence"/>
</dbReference>
<protein>
    <submittedName>
        <fullName evidence="1">Uncharacterized protein</fullName>
    </submittedName>
</protein>
<name>A0A080YWD8_PHYNI</name>
<accession>A0A080YWD8</accession>
<sequence length="42" mass="4625">MASSISKWSLVKEGLRNRQKGLLTAQVATGGSILRLREDIKL</sequence>
<evidence type="ECO:0000313" key="2">
    <source>
        <dbReference type="Proteomes" id="UP000028582"/>
    </source>
</evidence>
<comment type="caution">
    <text evidence="1">The sequence shown here is derived from an EMBL/GenBank/DDBJ whole genome shotgun (WGS) entry which is preliminary data.</text>
</comment>
<proteinExistence type="predicted"/>